<dbReference type="SUPFAM" id="SSF46894">
    <property type="entry name" value="C-terminal effector domain of the bipartite response regulators"/>
    <property type="match status" value="1"/>
</dbReference>
<dbReference type="InterPro" id="IPR000792">
    <property type="entry name" value="Tscrpt_reg_LuxR_C"/>
</dbReference>
<dbReference type="InterPro" id="IPR027417">
    <property type="entry name" value="P-loop_NTPase"/>
</dbReference>
<dbReference type="PANTHER" id="PTHR16305:SF28">
    <property type="entry name" value="GUANYLATE CYCLASE DOMAIN-CONTAINING PROTEIN"/>
    <property type="match status" value="1"/>
</dbReference>
<dbReference type="InterPro" id="IPR036388">
    <property type="entry name" value="WH-like_DNA-bd_sf"/>
</dbReference>
<dbReference type="GO" id="GO:0005524">
    <property type="term" value="F:ATP binding"/>
    <property type="evidence" value="ECO:0007669"/>
    <property type="project" value="UniProtKB-KW"/>
</dbReference>
<accession>A0A1Y5X4P4</accession>
<proteinExistence type="predicted"/>
<dbReference type="GO" id="GO:0005737">
    <property type="term" value="C:cytoplasm"/>
    <property type="evidence" value="ECO:0007669"/>
    <property type="project" value="TreeGrafter"/>
</dbReference>
<dbReference type="AlphaFoldDB" id="A0A1Y5X4P4"/>
<evidence type="ECO:0000313" key="4">
    <source>
        <dbReference type="EMBL" id="SMC70660.1"/>
    </source>
</evidence>
<reference evidence="4 5" key="1">
    <citation type="submission" date="2017-04" db="EMBL/GenBank/DDBJ databases">
        <authorList>
            <person name="Afonso C.L."/>
            <person name="Miller P.J."/>
            <person name="Scott M.A."/>
            <person name="Spackman E."/>
            <person name="Goraichik I."/>
            <person name="Dimitrov K.M."/>
            <person name="Suarez D.L."/>
            <person name="Swayne D.E."/>
        </authorList>
    </citation>
    <scope>NUCLEOTIDE SEQUENCE [LARGE SCALE GENOMIC DNA]</scope>
    <source>
        <strain evidence="4 5">DSM 43828</strain>
    </source>
</reference>
<keyword evidence="5" id="KW-1185">Reference proteome</keyword>
<protein>
    <submittedName>
        <fullName evidence="4">Regulatory protein, luxR family</fullName>
    </submittedName>
</protein>
<keyword evidence="1" id="KW-0547">Nucleotide-binding</keyword>
<evidence type="ECO:0000313" key="5">
    <source>
        <dbReference type="Proteomes" id="UP000192674"/>
    </source>
</evidence>
<dbReference type="OrthoDB" id="3333376at2"/>
<evidence type="ECO:0000256" key="1">
    <source>
        <dbReference type="ARBA" id="ARBA00022741"/>
    </source>
</evidence>
<evidence type="ECO:0000259" key="3">
    <source>
        <dbReference type="SMART" id="SM00421"/>
    </source>
</evidence>
<dbReference type="InterPro" id="IPR016032">
    <property type="entry name" value="Sig_transdc_resp-reg_C-effctor"/>
</dbReference>
<gene>
    <name evidence="4" type="ORF">SAMN05661093_01580</name>
</gene>
<dbReference type="PANTHER" id="PTHR16305">
    <property type="entry name" value="TESTICULAR SOLUBLE ADENYLYL CYCLASE"/>
    <property type="match status" value="1"/>
</dbReference>
<dbReference type="Proteomes" id="UP000192674">
    <property type="component" value="Unassembled WGS sequence"/>
</dbReference>
<dbReference type="EMBL" id="FWXV01000001">
    <property type="protein sequence ID" value="SMC70660.1"/>
    <property type="molecule type" value="Genomic_DNA"/>
</dbReference>
<dbReference type="InterPro" id="IPR041664">
    <property type="entry name" value="AAA_16"/>
</dbReference>
<sequence>MTELATSADTQPRLAGRDEALDQVCRAATTPGRSLVVVTGPAGIGRSSVLDRARARLTTQGVRTITVPVLPSERDRPHALTSRICDELDAPSDPDAHQRLTTTLQQHTTPLVVILDDLQWADPDSLRALSRQPASAVTFVCAHHTTTTQTLPPLPSVELVRLHPLQPHETSLMIAGLLQAKPTPAMIDTLQHGSAGIPAIIRLAIDGYRRAGSLRIVDRTAYLVPSTQPPTPAPRHPGFDSLRRLGSTAWPVLKALAVLHPLGDHAPALIAAATGNTEIDVEHILTGLEADELLYARPWRFRTPLLATCLTSCLGPYERHELARLAVTALWDGTATCEDPRFLPEQLVNAGTLIDPDRAGTTLLEHGTAAIVDDEYFAIRWLEAAAERVTDPQQRANALFLHAVACGYHADFTAANDSINTVITSYTDRLSPEAVQETQIVRLIGLGATGDRRTLHEIADYRYHALLGDDADQIIGRAFALCFIDRWAEAETLLDTTRHIWSHGNDSAVTYGNVIAFGTALVRGRPSTYFDLVDDIEGHCPLFAEQRHQPGLLNAMARALLLIGEATRADQLMAAHNLAPEHTMTATRALQASAVGHWDDALTLARLSLATGSTLGHLLCHTVLCREMATILTARGTINAARDMIDSARIAETCLPHLLALAEADLEHALGNHSRARLLLDDGLSTAEEQGIVVGTDELWLRIAVHNLTAGAHADASDAVTELKQLAERLGTGRARRNHLLATALVHDDYTAAGEAIATARNRGQTPEIADTLMHLLQHTMGTPALMREAYDLYGDMDALLPRAKLRRLMRDQGIAVPGRSVTNSENERLLASLVADGLTNRELATVLATTEKNVEARLSRLFQRTGYRTRVELATAILTGEYHPA</sequence>
<dbReference type="RefSeq" id="WP_084425251.1">
    <property type="nucleotide sequence ID" value="NZ_FWXV01000001.1"/>
</dbReference>
<dbReference type="SMART" id="SM00421">
    <property type="entry name" value="HTH_LUXR"/>
    <property type="match status" value="1"/>
</dbReference>
<organism evidence="4 5">
    <name type="scientific">Kibdelosporangium aridum</name>
    <dbReference type="NCBI Taxonomy" id="2030"/>
    <lineage>
        <taxon>Bacteria</taxon>
        <taxon>Bacillati</taxon>
        <taxon>Actinomycetota</taxon>
        <taxon>Actinomycetes</taxon>
        <taxon>Pseudonocardiales</taxon>
        <taxon>Pseudonocardiaceae</taxon>
        <taxon>Kibdelosporangium</taxon>
    </lineage>
</organism>
<dbReference type="GO" id="GO:0006355">
    <property type="term" value="P:regulation of DNA-templated transcription"/>
    <property type="evidence" value="ECO:0007669"/>
    <property type="project" value="InterPro"/>
</dbReference>
<keyword evidence="2" id="KW-0067">ATP-binding</keyword>
<dbReference type="Pfam" id="PF13191">
    <property type="entry name" value="AAA_16"/>
    <property type="match status" value="1"/>
</dbReference>
<dbReference type="Gene3D" id="3.40.50.300">
    <property type="entry name" value="P-loop containing nucleotide triphosphate hydrolases"/>
    <property type="match status" value="1"/>
</dbReference>
<name>A0A1Y5X4P4_KIBAR</name>
<dbReference type="GO" id="GO:0004016">
    <property type="term" value="F:adenylate cyclase activity"/>
    <property type="evidence" value="ECO:0007669"/>
    <property type="project" value="TreeGrafter"/>
</dbReference>
<dbReference type="SUPFAM" id="SSF52540">
    <property type="entry name" value="P-loop containing nucleoside triphosphate hydrolases"/>
    <property type="match status" value="1"/>
</dbReference>
<evidence type="ECO:0000256" key="2">
    <source>
        <dbReference type="ARBA" id="ARBA00022840"/>
    </source>
</evidence>
<dbReference type="Gene3D" id="1.10.10.10">
    <property type="entry name" value="Winged helix-like DNA-binding domain superfamily/Winged helix DNA-binding domain"/>
    <property type="match status" value="1"/>
</dbReference>
<dbReference type="GO" id="GO:0003677">
    <property type="term" value="F:DNA binding"/>
    <property type="evidence" value="ECO:0007669"/>
    <property type="project" value="InterPro"/>
</dbReference>
<feature type="domain" description="HTH luxR-type" evidence="3">
    <location>
        <begin position="825"/>
        <end position="878"/>
    </location>
</feature>